<name>A0A4Y7PRA2_9AGAM</name>
<keyword evidence="5" id="KW-0408">Iron</keyword>
<evidence type="ECO:0000256" key="1">
    <source>
        <dbReference type="ARBA" id="ARBA00001962"/>
    </source>
</evidence>
<protein>
    <recommendedName>
        <fullName evidence="4">homogentisate 1,2-dioxygenase</fullName>
        <ecNumber evidence="4">1.13.11.5</ecNumber>
    </recommendedName>
</protein>
<evidence type="ECO:0000313" key="8">
    <source>
        <dbReference type="Proteomes" id="UP000294933"/>
    </source>
</evidence>
<dbReference type="Proteomes" id="UP000294933">
    <property type="component" value="Unassembled WGS sequence"/>
</dbReference>
<evidence type="ECO:0000256" key="4">
    <source>
        <dbReference type="ARBA" id="ARBA00013127"/>
    </source>
</evidence>
<feature type="binding site" evidence="5">
    <location>
        <position position="59"/>
    </location>
    <ligand>
        <name>homogentisate</name>
        <dbReference type="ChEBI" id="CHEBI:16169"/>
    </ligand>
</feature>
<dbReference type="InterPro" id="IPR014710">
    <property type="entry name" value="RmlC-like_jellyroll"/>
</dbReference>
<accession>A0A4Y7PRA2</accession>
<feature type="binding site" evidence="5">
    <location>
        <position position="80"/>
    </location>
    <ligand>
        <name>Fe cation</name>
        <dbReference type="ChEBI" id="CHEBI:24875"/>
    </ligand>
</feature>
<keyword evidence="8" id="KW-1185">Reference proteome</keyword>
<sequence>MYPSRVLRPATPALYLPVNHGIFDSYLQLSLGVALHTFRPLYYYRNVATELMGLVYGKYGGRSDKFPPGVASYDKGFCPHVSYDEFKMATESELKPMCMHENTMVFMFESSTVFTLTDYAMKHTGKLHEHEPKMWDNLRGQFVNHIPEVNTALRDASLPDMETKRK</sequence>
<dbReference type="UniPathway" id="UPA00139">
    <property type="reaction ID" value="UER00339"/>
</dbReference>
<dbReference type="Gene3D" id="2.60.120.10">
    <property type="entry name" value="Jelly Rolls"/>
    <property type="match status" value="1"/>
</dbReference>
<gene>
    <name evidence="7" type="ORF">BD410DRAFT_806953</name>
</gene>
<dbReference type="Pfam" id="PF04209">
    <property type="entry name" value="HgmA_C"/>
    <property type="match status" value="1"/>
</dbReference>
<dbReference type="GO" id="GO:0046872">
    <property type="term" value="F:metal ion binding"/>
    <property type="evidence" value="ECO:0007669"/>
    <property type="project" value="UniProtKB-KW"/>
</dbReference>
<dbReference type="EC" id="1.13.11.5" evidence="4"/>
<dbReference type="GO" id="GO:0004411">
    <property type="term" value="F:homogentisate 1,2-dioxygenase activity"/>
    <property type="evidence" value="ECO:0007669"/>
    <property type="project" value="UniProtKB-EC"/>
</dbReference>
<dbReference type="AlphaFoldDB" id="A0A4Y7PRA2"/>
<feature type="binding site" evidence="5">
    <location>
        <position position="50"/>
    </location>
    <ligand>
        <name>Fe cation</name>
        <dbReference type="ChEBI" id="CHEBI:24875"/>
    </ligand>
</feature>
<reference evidence="7 8" key="1">
    <citation type="submission" date="2018-06" db="EMBL/GenBank/DDBJ databases">
        <title>A transcriptomic atlas of mushroom development highlights an independent origin of complex multicellularity.</title>
        <authorList>
            <consortium name="DOE Joint Genome Institute"/>
            <person name="Krizsan K."/>
            <person name="Almasi E."/>
            <person name="Merenyi Z."/>
            <person name="Sahu N."/>
            <person name="Viragh M."/>
            <person name="Koszo T."/>
            <person name="Mondo S."/>
            <person name="Kiss B."/>
            <person name="Balint B."/>
            <person name="Kues U."/>
            <person name="Barry K."/>
            <person name="Hegedus J.C."/>
            <person name="Henrissat B."/>
            <person name="Johnson J."/>
            <person name="Lipzen A."/>
            <person name="Ohm R."/>
            <person name="Nagy I."/>
            <person name="Pangilinan J."/>
            <person name="Yan J."/>
            <person name="Xiong Y."/>
            <person name="Grigoriev I.V."/>
            <person name="Hibbett D.S."/>
            <person name="Nagy L.G."/>
        </authorList>
    </citation>
    <scope>NUCLEOTIDE SEQUENCE [LARGE SCALE GENOMIC DNA]</scope>
    <source>
        <strain evidence="7 8">SZMC22713</strain>
    </source>
</reference>
<dbReference type="STRING" id="50990.A0A4Y7PRA2"/>
<dbReference type="PANTHER" id="PTHR11056:SF4">
    <property type="entry name" value="HOMOGENTISATE 1,2-DIOXYGENASE"/>
    <property type="match status" value="1"/>
</dbReference>
<organism evidence="7 8">
    <name type="scientific">Rickenella mellea</name>
    <dbReference type="NCBI Taxonomy" id="50990"/>
    <lineage>
        <taxon>Eukaryota</taxon>
        <taxon>Fungi</taxon>
        <taxon>Dikarya</taxon>
        <taxon>Basidiomycota</taxon>
        <taxon>Agaricomycotina</taxon>
        <taxon>Agaricomycetes</taxon>
        <taxon>Hymenochaetales</taxon>
        <taxon>Rickenellaceae</taxon>
        <taxon>Rickenella</taxon>
    </lineage>
</organism>
<comment type="cofactor">
    <cofactor evidence="1 5">
        <name>Fe cation</name>
        <dbReference type="ChEBI" id="CHEBI:24875"/>
    </cofactor>
</comment>
<dbReference type="EMBL" id="ML170214">
    <property type="protein sequence ID" value="TDL17967.1"/>
    <property type="molecule type" value="Genomic_DNA"/>
</dbReference>
<proteinExistence type="inferred from homology"/>
<dbReference type="PANTHER" id="PTHR11056">
    <property type="entry name" value="HOMOGENTISATE 1,2-DIOXYGENASE"/>
    <property type="match status" value="1"/>
</dbReference>
<dbReference type="GO" id="GO:0006570">
    <property type="term" value="P:tyrosine metabolic process"/>
    <property type="evidence" value="ECO:0007669"/>
    <property type="project" value="InterPro"/>
</dbReference>
<dbReference type="OrthoDB" id="2927060at2759"/>
<comment type="pathway">
    <text evidence="2">Amino-acid degradation; L-phenylalanine degradation; acetoacetate and fumarate from L-phenylalanine: step 4/6.</text>
</comment>
<keyword evidence="5" id="KW-0479">Metal-binding</keyword>
<evidence type="ECO:0000256" key="5">
    <source>
        <dbReference type="PIRSR" id="PIRSR605708-2"/>
    </source>
</evidence>
<dbReference type="InterPro" id="IPR011051">
    <property type="entry name" value="RmlC_Cupin_sf"/>
</dbReference>
<dbReference type="InterPro" id="IPR005708">
    <property type="entry name" value="Homogentis_dOase"/>
</dbReference>
<feature type="binding site" evidence="5">
    <location>
        <position position="80"/>
    </location>
    <ligand>
        <name>homogentisate</name>
        <dbReference type="ChEBI" id="CHEBI:16169"/>
    </ligand>
</feature>
<dbReference type="SUPFAM" id="SSF51182">
    <property type="entry name" value="RmlC-like cupins"/>
    <property type="match status" value="1"/>
</dbReference>
<feature type="domain" description="Homogentisate 1,2-dioxygenase C-terminal" evidence="6">
    <location>
        <begin position="33"/>
        <end position="141"/>
    </location>
</feature>
<comment type="similarity">
    <text evidence="3">Belongs to the homogentisate dioxygenase family.</text>
</comment>
<evidence type="ECO:0000313" key="7">
    <source>
        <dbReference type="EMBL" id="TDL17967.1"/>
    </source>
</evidence>
<evidence type="ECO:0000259" key="6">
    <source>
        <dbReference type="Pfam" id="PF04209"/>
    </source>
</evidence>
<dbReference type="InterPro" id="IPR046451">
    <property type="entry name" value="HgmA_C"/>
</dbReference>
<dbReference type="GO" id="GO:0006559">
    <property type="term" value="P:L-phenylalanine catabolic process"/>
    <property type="evidence" value="ECO:0007669"/>
    <property type="project" value="UniProtKB-UniPathway"/>
</dbReference>
<dbReference type="VEuPathDB" id="FungiDB:BD410DRAFT_806953"/>
<dbReference type="GO" id="GO:0005737">
    <property type="term" value="C:cytoplasm"/>
    <property type="evidence" value="ECO:0007669"/>
    <property type="project" value="TreeGrafter"/>
</dbReference>
<evidence type="ECO:0000256" key="2">
    <source>
        <dbReference type="ARBA" id="ARBA00004704"/>
    </source>
</evidence>
<evidence type="ECO:0000256" key="3">
    <source>
        <dbReference type="ARBA" id="ARBA00007757"/>
    </source>
</evidence>